<dbReference type="Gene3D" id="1.10.1740.10">
    <property type="match status" value="1"/>
</dbReference>
<evidence type="ECO:0000259" key="7">
    <source>
        <dbReference type="Pfam" id="PF04542"/>
    </source>
</evidence>
<dbReference type="Pfam" id="PF08281">
    <property type="entry name" value="Sigma70_r4_2"/>
    <property type="match status" value="1"/>
</dbReference>
<evidence type="ECO:0000313" key="10">
    <source>
        <dbReference type="Proteomes" id="UP001499843"/>
    </source>
</evidence>
<dbReference type="InterPro" id="IPR013249">
    <property type="entry name" value="RNA_pol_sigma70_r4_t2"/>
</dbReference>
<dbReference type="Gene3D" id="1.10.10.10">
    <property type="entry name" value="Winged helix-like DNA-binding domain superfamily/Winged helix DNA-binding domain"/>
    <property type="match status" value="1"/>
</dbReference>
<dbReference type="RefSeq" id="WP_344477346.1">
    <property type="nucleotide sequence ID" value="NZ_BAAAQX010000010.1"/>
</dbReference>
<dbReference type="Pfam" id="PF04542">
    <property type="entry name" value="Sigma70_r2"/>
    <property type="match status" value="1"/>
</dbReference>
<feature type="compositionally biased region" description="Basic and acidic residues" evidence="6">
    <location>
        <begin position="76"/>
        <end position="85"/>
    </location>
</feature>
<feature type="domain" description="RNA polymerase sigma factor 70 region 4 type 2" evidence="8">
    <location>
        <begin position="111"/>
        <end position="161"/>
    </location>
</feature>
<dbReference type="SUPFAM" id="SSF88946">
    <property type="entry name" value="Sigma2 domain of RNA polymerase sigma factors"/>
    <property type="match status" value="1"/>
</dbReference>
<dbReference type="InterPro" id="IPR036388">
    <property type="entry name" value="WH-like_DNA-bd_sf"/>
</dbReference>
<name>A0ABN3CIF1_9ACTN</name>
<evidence type="ECO:0000256" key="5">
    <source>
        <dbReference type="ARBA" id="ARBA00023163"/>
    </source>
</evidence>
<keyword evidence="10" id="KW-1185">Reference proteome</keyword>
<evidence type="ECO:0000256" key="2">
    <source>
        <dbReference type="ARBA" id="ARBA00011344"/>
    </source>
</evidence>
<organism evidence="9 10">
    <name type="scientific">Nonomuraea monospora</name>
    <dbReference type="NCBI Taxonomy" id="568818"/>
    <lineage>
        <taxon>Bacteria</taxon>
        <taxon>Bacillati</taxon>
        <taxon>Actinomycetota</taxon>
        <taxon>Actinomycetes</taxon>
        <taxon>Streptosporangiales</taxon>
        <taxon>Streptosporangiaceae</taxon>
        <taxon>Nonomuraea</taxon>
    </lineage>
</organism>
<dbReference type="SUPFAM" id="SSF88659">
    <property type="entry name" value="Sigma3 and sigma4 domains of RNA polymerase sigma factors"/>
    <property type="match status" value="1"/>
</dbReference>
<sequence length="295" mass="31510">MNDREYLAGRFEAHRGHLKAVAYRMLGSLTEAEDAVQEAWLRLSRTDAGEVENLGGWLTTVVGRVCLDMLRTRTSRREEPLEGRLPDPVVSPASGPDPEQAALLADSVGLALLVVLESLTPAERLAFVLHDMFAVPFEEIAPLVGRSPASARQLASRARRRVRGSAPVPDPDLARQREIVTAFIAAAHRGDFAELVALLDPDVVLRADAGALTGGGLAEVRGAANVAGQALTFRRYSPSTAHAALVNGLAGVVNTVDGEPSAVMSFTITDGRIVEIDILADPDRLSRLDLSVLTD</sequence>
<evidence type="ECO:0000256" key="1">
    <source>
        <dbReference type="ARBA" id="ARBA00010641"/>
    </source>
</evidence>
<evidence type="ECO:0000256" key="3">
    <source>
        <dbReference type="ARBA" id="ARBA00023015"/>
    </source>
</evidence>
<feature type="region of interest" description="Disordered" evidence="6">
    <location>
        <begin position="76"/>
        <end position="98"/>
    </location>
</feature>
<evidence type="ECO:0000256" key="4">
    <source>
        <dbReference type="ARBA" id="ARBA00023082"/>
    </source>
</evidence>
<dbReference type="InterPro" id="IPR013325">
    <property type="entry name" value="RNA_pol_sigma_r2"/>
</dbReference>
<dbReference type="InterPro" id="IPR032710">
    <property type="entry name" value="NTF2-like_dom_sf"/>
</dbReference>
<protein>
    <submittedName>
        <fullName evidence="9">RNA polymerase sigma factor SigJ</fullName>
    </submittedName>
</protein>
<dbReference type="Proteomes" id="UP001499843">
    <property type="component" value="Unassembled WGS sequence"/>
</dbReference>
<dbReference type="InterPro" id="IPR052704">
    <property type="entry name" value="ECF_Sigma-70_Domain"/>
</dbReference>
<feature type="domain" description="RNA polymerase sigma-70 region 2" evidence="7">
    <location>
        <begin position="11"/>
        <end position="74"/>
    </location>
</feature>
<dbReference type="NCBIfam" id="NF007214">
    <property type="entry name" value="PRK09636.1"/>
    <property type="match status" value="1"/>
</dbReference>
<reference evidence="9 10" key="1">
    <citation type="journal article" date="2019" name="Int. J. Syst. Evol. Microbiol.">
        <title>The Global Catalogue of Microorganisms (GCM) 10K type strain sequencing project: providing services to taxonomists for standard genome sequencing and annotation.</title>
        <authorList>
            <consortium name="The Broad Institute Genomics Platform"/>
            <consortium name="The Broad Institute Genome Sequencing Center for Infectious Disease"/>
            <person name="Wu L."/>
            <person name="Ma J."/>
        </authorList>
    </citation>
    <scope>NUCLEOTIDE SEQUENCE [LARGE SCALE GENOMIC DNA]</scope>
    <source>
        <strain evidence="9 10">JCM 16114</strain>
    </source>
</reference>
<dbReference type="NCBIfam" id="TIGR02937">
    <property type="entry name" value="sigma70-ECF"/>
    <property type="match status" value="1"/>
</dbReference>
<dbReference type="EMBL" id="BAAAQX010000010">
    <property type="protein sequence ID" value="GAA2208840.1"/>
    <property type="molecule type" value="Genomic_DNA"/>
</dbReference>
<dbReference type="PANTHER" id="PTHR30173">
    <property type="entry name" value="SIGMA 19 FACTOR"/>
    <property type="match status" value="1"/>
</dbReference>
<dbReference type="InterPro" id="IPR007627">
    <property type="entry name" value="RNA_pol_sigma70_r2"/>
</dbReference>
<dbReference type="PANTHER" id="PTHR30173:SF43">
    <property type="entry name" value="ECF RNA POLYMERASE SIGMA FACTOR SIGI-RELATED"/>
    <property type="match status" value="1"/>
</dbReference>
<keyword evidence="3" id="KW-0805">Transcription regulation</keyword>
<dbReference type="InterPro" id="IPR013324">
    <property type="entry name" value="RNA_pol_sigma_r3/r4-like"/>
</dbReference>
<comment type="subunit">
    <text evidence="2">Interacts transiently with the RNA polymerase catalytic core formed by RpoA, RpoB, RpoC and RpoZ (2 alpha, 1 beta, 1 beta' and 1 omega subunit) to form the RNA polymerase holoenzyme that can initiate transcription.</text>
</comment>
<evidence type="ECO:0000313" key="9">
    <source>
        <dbReference type="EMBL" id="GAA2208840.1"/>
    </source>
</evidence>
<keyword evidence="5" id="KW-0804">Transcription</keyword>
<evidence type="ECO:0000256" key="6">
    <source>
        <dbReference type="SAM" id="MobiDB-lite"/>
    </source>
</evidence>
<gene>
    <name evidence="9" type="primary">sigJ_3</name>
    <name evidence="9" type="ORF">GCM10009850_042980</name>
</gene>
<dbReference type="InterPro" id="IPR014284">
    <property type="entry name" value="RNA_pol_sigma-70_dom"/>
</dbReference>
<dbReference type="SUPFAM" id="SSF54427">
    <property type="entry name" value="NTF2-like"/>
    <property type="match status" value="1"/>
</dbReference>
<comment type="similarity">
    <text evidence="1">Belongs to the sigma-70 factor family. ECF subfamily.</text>
</comment>
<dbReference type="Gene3D" id="3.10.450.50">
    <property type="match status" value="1"/>
</dbReference>
<evidence type="ECO:0000259" key="8">
    <source>
        <dbReference type="Pfam" id="PF08281"/>
    </source>
</evidence>
<keyword evidence="4" id="KW-0731">Sigma factor</keyword>
<proteinExistence type="inferred from homology"/>
<comment type="caution">
    <text evidence="9">The sequence shown here is derived from an EMBL/GenBank/DDBJ whole genome shotgun (WGS) entry which is preliminary data.</text>
</comment>
<accession>A0ABN3CIF1</accession>